<feature type="domain" description="Galaxin-like repeats" evidence="1">
    <location>
        <begin position="804"/>
        <end position="917"/>
    </location>
</feature>
<keyword evidence="3" id="KW-1185">Reference proteome</keyword>
<reference evidence="3" key="1">
    <citation type="submission" date="2015-02" db="EMBL/GenBank/DDBJ databases">
        <title>Genome sequencing for Strongylocentrotus purpuratus.</title>
        <authorList>
            <person name="Murali S."/>
            <person name="Liu Y."/>
            <person name="Vee V."/>
            <person name="English A."/>
            <person name="Wang M."/>
            <person name="Skinner E."/>
            <person name="Han Y."/>
            <person name="Muzny D.M."/>
            <person name="Worley K.C."/>
            <person name="Gibbs R.A."/>
        </authorList>
    </citation>
    <scope>NUCLEOTIDE SEQUENCE</scope>
</reference>
<dbReference type="AlphaFoldDB" id="A0A7M7LTL4"/>
<evidence type="ECO:0000259" key="1">
    <source>
        <dbReference type="Pfam" id="PF24748"/>
    </source>
</evidence>
<proteinExistence type="predicted"/>
<evidence type="ECO:0000313" key="2">
    <source>
        <dbReference type="EnsemblMetazoa" id="XP_011677132"/>
    </source>
</evidence>
<dbReference type="InterPro" id="IPR056601">
    <property type="entry name" value="Galaxin_dom"/>
</dbReference>
<protein>
    <recommendedName>
        <fullName evidence="1">Galaxin-like repeats domain-containing protein</fullName>
    </recommendedName>
</protein>
<dbReference type="GeneID" id="100892964"/>
<feature type="domain" description="Galaxin-like repeats" evidence="1">
    <location>
        <begin position="72"/>
        <end position="169"/>
    </location>
</feature>
<dbReference type="OrthoDB" id="419529at2759"/>
<feature type="domain" description="Galaxin-like repeats" evidence="1">
    <location>
        <begin position="942"/>
        <end position="1053"/>
    </location>
</feature>
<dbReference type="EnsemblMetazoa" id="XM_011678830">
    <property type="protein sequence ID" value="XP_011677132"/>
    <property type="gene ID" value="LOC100892964"/>
</dbReference>
<dbReference type="PANTHER" id="PTHR34490:SF3">
    <property type="entry name" value="GALAXIN-LIKE ISOFORM X2"/>
    <property type="match status" value="1"/>
</dbReference>
<feature type="domain" description="Galaxin-like repeats" evidence="1">
    <location>
        <begin position="661"/>
        <end position="794"/>
    </location>
</feature>
<feature type="domain" description="Galaxin-like repeats" evidence="1">
    <location>
        <begin position="186"/>
        <end position="231"/>
    </location>
</feature>
<dbReference type="Pfam" id="PF24748">
    <property type="entry name" value="Galaxin_repeat"/>
    <property type="match status" value="7"/>
</dbReference>
<dbReference type="KEGG" id="spu:100892964"/>
<sequence>MTTENSSQATAVRRKILKHYNSLYISSRKTSHMMTSSIINSISVIVIIAASCLTQNAEARSGVCPNPATGENTRYNVATEVCCGGNIYDVERGDRPLCCGDGIYNPKDEICCGGEVKSRSEGERCCGFTQWYNADTSICCGHHVHLSKNGRFECCGSAKYNTAEDTCCPVEEEGDITMTTLPGVGQCCGNRVIDPRREICCNGMAHEKTDSLTQCCGNSTYNKMTEMCCDNQSPYTPHSQLCCDGHVHSSDNGAQCCGSESYLASQSSCCHNNLFRGIPELPNVQACCGEVSFFKTNHICCQSTLYERGENVGCCGQDTYDSSTELCCGFADESTSIFEKSSPSEECCGLSTYDPTSQTCCEMASRSFDDIVGGECCGTDPDHVQAFDPSQATCCRGLQGEFLHHVPTGEAQCCDSSILSPIELCDPVGKYPVVKTVETDDAICFDVTYNTATQVCMEDGSIEDLSRNLAVCGIELYDPTAEVCCDDFIRGRFDENGYERECCPGTTISFIPALQTCCMATVSDIPTVESGCCRNQAYSTSTDMCDNRGIIRPLDEVADHPELCGNIPYHPDEYVCCGQRLLGAGEICCMGYPARLLEGSQDGECCGLYAFDPTTEMCCNGIVHMTSNSDAFCCGYDLLTDPDNQICCDEYLRERHGGRDECDGQAAFNPITETVCNGWVFPLSHGDCCDGQAYDDTNHICCNGNIHTRTSERTECCGTQIYETDDLISVCCNGHLSQGQAGLACCGDMTYDPRAESCCMNDLFPFTQSRMAEPIMSCCDADTYRSSQHTCCGGVEHKFISDGECCGIDIIRNPEEEICCGGKVWPRYPGEIAECCGGELIDANYQTCCNGIILYMGDSTECCGGSVINTYMQTCCGGEVQMINDEVGCCNGMSFSSTEQGCCNTQIFDVTTEMCSELNIIMPLESSISDSDEEVNNGANFQLLCDGMEYDVLTETCCGNFVFDLRDDLICCNGKPSDASTGKTSCCEGTPYNPSRFDCCQGELHHKVDDAECCGVSYYQPTKETCCDDHTISTRGERCPNDLPAQQDPQCLCNLRHRSDDIPSACTDGLQTKQQILIAIIADIGSRDSSPSYSIEIVEALRGALPVVPEDANGRIPIVISSHSGCNAPSFRRGQKVALFLDSRVRFEEPTLQLTRSDVIMPYNRRLVGKLNRFLNQLD</sequence>
<reference evidence="2" key="2">
    <citation type="submission" date="2021-01" db="UniProtKB">
        <authorList>
            <consortium name="EnsemblMetazoa"/>
        </authorList>
    </citation>
    <scope>IDENTIFICATION</scope>
</reference>
<name>A0A7M7LTL4_STRPU</name>
<accession>A0A7M7LTL4</accession>
<organism evidence="2 3">
    <name type="scientific">Strongylocentrotus purpuratus</name>
    <name type="common">Purple sea urchin</name>
    <dbReference type="NCBI Taxonomy" id="7668"/>
    <lineage>
        <taxon>Eukaryota</taxon>
        <taxon>Metazoa</taxon>
        <taxon>Echinodermata</taxon>
        <taxon>Eleutherozoa</taxon>
        <taxon>Echinozoa</taxon>
        <taxon>Echinoidea</taxon>
        <taxon>Euechinoidea</taxon>
        <taxon>Echinacea</taxon>
        <taxon>Camarodonta</taxon>
        <taxon>Echinidea</taxon>
        <taxon>Strongylocentrotidae</taxon>
        <taxon>Strongylocentrotus</taxon>
    </lineage>
</organism>
<dbReference type="InterPro" id="IPR055284">
    <property type="entry name" value="Galaxin-like"/>
</dbReference>
<dbReference type="OMA" id="VWNVCRE"/>
<dbReference type="PANTHER" id="PTHR34490">
    <property type="entry name" value="PROTEIN CBG12054-RELATED"/>
    <property type="match status" value="1"/>
</dbReference>
<dbReference type="Proteomes" id="UP000007110">
    <property type="component" value="Unassembled WGS sequence"/>
</dbReference>
<dbReference type="InParanoid" id="A0A7M7LTL4"/>
<dbReference type="RefSeq" id="XP_011677132.2">
    <property type="nucleotide sequence ID" value="XM_011678830.2"/>
</dbReference>
<evidence type="ECO:0000313" key="3">
    <source>
        <dbReference type="Proteomes" id="UP000007110"/>
    </source>
</evidence>
<feature type="domain" description="Galaxin-like repeats" evidence="1">
    <location>
        <begin position="232"/>
        <end position="362"/>
    </location>
</feature>
<feature type="domain" description="Galaxin-like repeats" evidence="1">
    <location>
        <begin position="443"/>
        <end position="578"/>
    </location>
</feature>